<evidence type="ECO:0000256" key="7">
    <source>
        <dbReference type="ARBA" id="ARBA00023136"/>
    </source>
</evidence>
<keyword evidence="5 8" id="KW-0812">Transmembrane</keyword>
<reference evidence="9 10" key="1">
    <citation type="submission" date="2018-12" db="EMBL/GenBank/DDBJ databases">
        <title>Complete genome sequence of Flaviflexus salsibiostraticola KCTC 33148.</title>
        <authorList>
            <person name="Bae J.-W."/>
        </authorList>
    </citation>
    <scope>NUCLEOTIDE SEQUENCE [LARGE SCALE GENOMIC DNA]</scope>
    <source>
        <strain evidence="9 10">KCTC 33148</strain>
    </source>
</reference>
<evidence type="ECO:0000256" key="1">
    <source>
        <dbReference type="ARBA" id="ARBA00004651"/>
    </source>
</evidence>
<dbReference type="EMBL" id="CP034438">
    <property type="protein sequence ID" value="AZN31123.1"/>
    <property type="molecule type" value="Genomic_DNA"/>
</dbReference>
<evidence type="ECO:0000256" key="2">
    <source>
        <dbReference type="ARBA" id="ARBA00010199"/>
    </source>
</evidence>
<dbReference type="GO" id="GO:0015297">
    <property type="term" value="F:antiporter activity"/>
    <property type="evidence" value="ECO:0007669"/>
    <property type="project" value="InterPro"/>
</dbReference>
<proteinExistence type="inferred from homology"/>
<name>A0A3S8ZC76_9ACTO</name>
<evidence type="ECO:0000256" key="3">
    <source>
        <dbReference type="ARBA" id="ARBA00022448"/>
    </source>
</evidence>
<dbReference type="KEGG" id="fsl:EJO69_08350"/>
<accession>A0A3S8ZC76</accession>
<dbReference type="PANTHER" id="PTHR42893">
    <property type="entry name" value="PROTEIN DETOXIFICATION 44, CHLOROPLASTIC-RELATED"/>
    <property type="match status" value="1"/>
</dbReference>
<feature type="transmembrane region" description="Helical" evidence="8">
    <location>
        <begin position="315"/>
        <end position="338"/>
    </location>
</feature>
<dbReference type="Pfam" id="PF01554">
    <property type="entry name" value="MatE"/>
    <property type="match status" value="2"/>
</dbReference>
<evidence type="ECO:0000256" key="4">
    <source>
        <dbReference type="ARBA" id="ARBA00022475"/>
    </source>
</evidence>
<keyword evidence="3" id="KW-0813">Transport</keyword>
<evidence type="ECO:0000256" key="5">
    <source>
        <dbReference type="ARBA" id="ARBA00022692"/>
    </source>
</evidence>
<feature type="transmembrane region" description="Helical" evidence="8">
    <location>
        <begin position="53"/>
        <end position="72"/>
    </location>
</feature>
<feature type="transmembrane region" description="Helical" evidence="8">
    <location>
        <begin position="350"/>
        <end position="371"/>
    </location>
</feature>
<keyword evidence="6 8" id="KW-1133">Transmembrane helix</keyword>
<dbReference type="GO" id="GO:0042910">
    <property type="term" value="F:xenobiotic transmembrane transporter activity"/>
    <property type="evidence" value="ECO:0007669"/>
    <property type="project" value="InterPro"/>
</dbReference>
<dbReference type="InterPro" id="IPR044644">
    <property type="entry name" value="DinF-like"/>
</dbReference>
<keyword evidence="7 8" id="KW-0472">Membrane</keyword>
<keyword evidence="4" id="KW-1003">Cell membrane</keyword>
<dbReference type="Proteomes" id="UP000270021">
    <property type="component" value="Chromosome"/>
</dbReference>
<evidence type="ECO:0000256" key="6">
    <source>
        <dbReference type="ARBA" id="ARBA00022989"/>
    </source>
</evidence>
<dbReference type="GO" id="GO:0005886">
    <property type="term" value="C:plasma membrane"/>
    <property type="evidence" value="ECO:0007669"/>
    <property type="project" value="UniProtKB-SubCell"/>
</dbReference>
<evidence type="ECO:0000313" key="10">
    <source>
        <dbReference type="Proteomes" id="UP000270021"/>
    </source>
</evidence>
<dbReference type="OrthoDB" id="5242355at2"/>
<organism evidence="9 10">
    <name type="scientific">Flaviflexus salsibiostraticola</name>
    <dbReference type="NCBI Taxonomy" id="1282737"/>
    <lineage>
        <taxon>Bacteria</taxon>
        <taxon>Bacillati</taxon>
        <taxon>Actinomycetota</taxon>
        <taxon>Actinomycetes</taxon>
        <taxon>Actinomycetales</taxon>
        <taxon>Actinomycetaceae</taxon>
        <taxon>Flaviflexus</taxon>
    </lineage>
</organism>
<feature type="transmembrane region" description="Helical" evidence="8">
    <location>
        <begin position="280"/>
        <end position="303"/>
    </location>
</feature>
<comment type="subcellular location">
    <subcellularLocation>
        <location evidence="1">Cell membrane</location>
        <topology evidence="1">Multi-pass membrane protein</topology>
    </subcellularLocation>
</comment>
<protein>
    <submittedName>
        <fullName evidence="9">MATE family efflux transporter</fullName>
    </submittedName>
</protein>
<dbReference type="AlphaFoldDB" id="A0A3S8ZC76"/>
<sequence length="449" mass="45907">MRPSYSGVVKNTLDRQILGLALPTLATLLAEPTLVLVDTALVGRLGVTPLAGLSLASTILTTIVGICIFLAYATTASTARHFGAGNRQKALRLGVDGLWLAAGLGALLGLTLLVGGETILGWFNPEEAVLIEGRSYLAASAWGLPGMLTVLAATGTVRGMLDTRTPLTVATIGALANIPLSYLLIYPAGLGTAGAGYGTALAQTGMGIALAAVVVREASREGASLLPSGAGVLRSLRDSVPLIIRTLSLRASILLTVTAAAALGTTALAAHQIINAVWNFAAYGLDALAIAAQALVGQALGARAESRVRAVLARCLQWGIGVGILLGLVLALGSAWIPQAFSSSDAVVDWARAGLIVCAIGLPIAAVAYMLDGVLIGAGDMRHLAVMMLVALLAYAPVPALLAGPGSDLGRLGLILLWAGYASIFMGLRSATLFARTRGDRWIVLGESR</sequence>
<feature type="transmembrane region" description="Helical" evidence="8">
    <location>
        <begin position="409"/>
        <end position="428"/>
    </location>
</feature>
<feature type="transmembrane region" description="Helical" evidence="8">
    <location>
        <begin position="383"/>
        <end position="403"/>
    </location>
</feature>
<feature type="transmembrane region" description="Helical" evidence="8">
    <location>
        <begin position="253"/>
        <end position="274"/>
    </location>
</feature>
<comment type="similarity">
    <text evidence="2">Belongs to the multi antimicrobial extrusion (MATE) (TC 2.A.66.1) family.</text>
</comment>
<dbReference type="InterPro" id="IPR002528">
    <property type="entry name" value="MATE_fam"/>
</dbReference>
<gene>
    <name evidence="9" type="ORF">EJO69_08350</name>
</gene>
<dbReference type="NCBIfam" id="TIGR00797">
    <property type="entry name" value="matE"/>
    <property type="match status" value="1"/>
</dbReference>
<feature type="transmembrane region" description="Helical" evidence="8">
    <location>
        <begin position="135"/>
        <end position="155"/>
    </location>
</feature>
<evidence type="ECO:0000256" key="8">
    <source>
        <dbReference type="SAM" id="Phobius"/>
    </source>
</evidence>
<evidence type="ECO:0000313" key="9">
    <source>
        <dbReference type="EMBL" id="AZN31123.1"/>
    </source>
</evidence>
<keyword evidence="10" id="KW-1185">Reference proteome</keyword>
<dbReference type="InterPro" id="IPR048279">
    <property type="entry name" value="MdtK-like"/>
</dbReference>
<feature type="transmembrane region" description="Helical" evidence="8">
    <location>
        <begin position="167"/>
        <end position="189"/>
    </location>
</feature>
<feature type="transmembrane region" description="Helical" evidence="8">
    <location>
        <begin position="195"/>
        <end position="215"/>
    </location>
</feature>
<dbReference type="PIRSF" id="PIRSF006603">
    <property type="entry name" value="DinF"/>
    <property type="match status" value="1"/>
</dbReference>
<feature type="transmembrane region" description="Helical" evidence="8">
    <location>
        <begin position="93"/>
        <end position="115"/>
    </location>
</feature>
<dbReference type="PANTHER" id="PTHR42893:SF46">
    <property type="entry name" value="PROTEIN DETOXIFICATION 44, CHLOROPLASTIC"/>
    <property type="match status" value="1"/>
</dbReference>